<dbReference type="CDD" id="cd01949">
    <property type="entry name" value="GGDEF"/>
    <property type="match status" value="1"/>
</dbReference>
<dbReference type="EMBL" id="JAVXZY010000005">
    <property type="protein sequence ID" value="MDT9000249.1"/>
    <property type="molecule type" value="Genomic_DNA"/>
</dbReference>
<dbReference type="InterPro" id="IPR050469">
    <property type="entry name" value="Diguanylate_Cyclase"/>
</dbReference>
<dbReference type="PANTHER" id="PTHR45138:SF9">
    <property type="entry name" value="DIGUANYLATE CYCLASE DGCM-RELATED"/>
    <property type="match status" value="1"/>
</dbReference>
<evidence type="ECO:0000256" key="1">
    <source>
        <dbReference type="ARBA" id="ARBA00012528"/>
    </source>
</evidence>
<reference evidence="5" key="1">
    <citation type="submission" date="2023-09" db="EMBL/GenBank/DDBJ databases">
        <title>Paucibacter sp. APW11 Genome sequencing and assembly.</title>
        <authorList>
            <person name="Kim I."/>
        </authorList>
    </citation>
    <scope>NUCLEOTIDE SEQUENCE</scope>
    <source>
        <strain evidence="5">APW11</strain>
    </source>
</reference>
<evidence type="ECO:0000256" key="3">
    <source>
        <dbReference type="SAM" id="Coils"/>
    </source>
</evidence>
<feature type="coiled-coil region" evidence="3">
    <location>
        <begin position="353"/>
        <end position="391"/>
    </location>
</feature>
<accession>A0ABU3PCF2</accession>
<dbReference type="Pfam" id="PF00990">
    <property type="entry name" value="GGDEF"/>
    <property type="match status" value="1"/>
</dbReference>
<keyword evidence="6" id="KW-1185">Reference proteome</keyword>
<gene>
    <name evidence="5" type="ORF">RQP53_13325</name>
</gene>
<comment type="caution">
    <text evidence="5">The sequence shown here is derived from an EMBL/GenBank/DDBJ whole genome shotgun (WGS) entry which is preliminary data.</text>
</comment>
<dbReference type="PROSITE" id="PS50887">
    <property type="entry name" value="GGDEF"/>
    <property type="match status" value="1"/>
</dbReference>
<evidence type="ECO:0000313" key="6">
    <source>
        <dbReference type="Proteomes" id="UP001246372"/>
    </source>
</evidence>
<name>A0ABU3PCF2_9BURK</name>
<dbReference type="Proteomes" id="UP001246372">
    <property type="component" value="Unassembled WGS sequence"/>
</dbReference>
<sequence length="546" mass="60565">MTTISSPISPEQALSRAGEMLDRGRLDDALAAAQQSRELALDASDEIAVARAATMVGTIMAYQTRYEDSMQWLLPNIPIVEGTEYRHELGRSYSVLGFALGVLGDPERGLEWASKALALAERQGVPRALVRAHINRAVLIDQMGDWQRAEQSLLTGLEQARIHGFHVSECAALLNLGEVHMHQAHGLREDGDEMASIRHARAAGDWYQRAIVASRLHDYETTLADALVKAAKAHVLEGRMAEVPALLAQVAPLATRKLELQVEMQLTRGMAAVEAGREQEARQALEVALQGAQECNQPDLLHAVLYELCRLERLYGHLQDALRHFEARHRSMIEQYKRRLRMVARSAELWAEAEQARQQARHAIQREAELLKNQAELLARAEQLRQDAMRDGLTEILNRRGMEAAARALLQQDGPLALALIDADHFKQVNDVFGHATGDAVLKQLARLLEQDTRSSDILARLGGEEFVLLLPGTTANEASSLCERVRRRVEAHDWTALAPGLQVRISLGLHHRQGSEDLDKLLALADRALYEAKAAGRNCVRCSSV</sequence>
<dbReference type="GO" id="GO:0052621">
    <property type="term" value="F:diguanylate cyclase activity"/>
    <property type="evidence" value="ECO:0007669"/>
    <property type="project" value="UniProtKB-EC"/>
</dbReference>
<dbReference type="InterPro" id="IPR000160">
    <property type="entry name" value="GGDEF_dom"/>
</dbReference>
<evidence type="ECO:0000256" key="2">
    <source>
        <dbReference type="ARBA" id="ARBA00034247"/>
    </source>
</evidence>
<protein>
    <recommendedName>
        <fullName evidence="1">diguanylate cyclase</fullName>
        <ecNumber evidence="1">2.7.7.65</ecNumber>
    </recommendedName>
</protein>
<evidence type="ECO:0000313" key="5">
    <source>
        <dbReference type="EMBL" id="MDT9000249.1"/>
    </source>
</evidence>
<feature type="domain" description="GGDEF" evidence="4">
    <location>
        <begin position="414"/>
        <end position="546"/>
    </location>
</feature>
<dbReference type="Gene3D" id="3.30.70.270">
    <property type="match status" value="1"/>
</dbReference>
<keyword evidence="3" id="KW-0175">Coiled coil</keyword>
<evidence type="ECO:0000259" key="4">
    <source>
        <dbReference type="PROSITE" id="PS50887"/>
    </source>
</evidence>
<dbReference type="SUPFAM" id="SSF55073">
    <property type="entry name" value="Nucleotide cyclase"/>
    <property type="match status" value="1"/>
</dbReference>
<dbReference type="Gene3D" id="1.25.40.10">
    <property type="entry name" value="Tetratricopeptide repeat domain"/>
    <property type="match status" value="1"/>
</dbReference>
<keyword evidence="5" id="KW-0548">Nucleotidyltransferase</keyword>
<comment type="catalytic activity">
    <reaction evidence="2">
        <text>2 GTP = 3',3'-c-di-GMP + 2 diphosphate</text>
        <dbReference type="Rhea" id="RHEA:24898"/>
        <dbReference type="ChEBI" id="CHEBI:33019"/>
        <dbReference type="ChEBI" id="CHEBI:37565"/>
        <dbReference type="ChEBI" id="CHEBI:58805"/>
        <dbReference type="EC" id="2.7.7.65"/>
    </reaction>
</comment>
<dbReference type="SUPFAM" id="SSF48452">
    <property type="entry name" value="TPR-like"/>
    <property type="match status" value="1"/>
</dbReference>
<dbReference type="InterPro" id="IPR029787">
    <property type="entry name" value="Nucleotide_cyclase"/>
</dbReference>
<dbReference type="InterPro" id="IPR011990">
    <property type="entry name" value="TPR-like_helical_dom_sf"/>
</dbReference>
<dbReference type="PANTHER" id="PTHR45138">
    <property type="entry name" value="REGULATORY COMPONENTS OF SENSORY TRANSDUCTION SYSTEM"/>
    <property type="match status" value="1"/>
</dbReference>
<dbReference type="SMART" id="SM00267">
    <property type="entry name" value="GGDEF"/>
    <property type="match status" value="1"/>
</dbReference>
<proteinExistence type="predicted"/>
<organism evidence="5 6">
    <name type="scientific">Roseateles aquae</name>
    <dbReference type="NCBI Taxonomy" id="3077235"/>
    <lineage>
        <taxon>Bacteria</taxon>
        <taxon>Pseudomonadati</taxon>
        <taxon>Pseudomonadota</taxon>
        <taxon>Betaproteobacteria</taxon>
        <taxon>Burkholderiales</taxon>
        <taxon>Sphaerotilaceae</taxon>
        <taxon>Roseateles</taxon>
    </lineage>
</organism>
<dbReference type="RefSeq" id="WP_315650811.1">
    <property type="nucleotide sequence ID" value="NZ_JAVXZY010000005.1"/>
</dbReference>
<keyword evidence="5" id="KW-0808">Transferase</keyword>
<dbReference type="NCBIfam" id="TIGR00254">
    <property type="entry name" value="GGDEF"/>
    <property type="match status" value="1"/>
</dbReference>
<dbReference type="InterPro" id="IPR043128">
    <property type="entry name" value="Rev_trsase/Diguanyl_cyclase"/>
</dbReference>
<dbReference type="EC" id="2.7.7.65" evidence="1"/>